<protein>
    <recommendedName>
        <fullName evidence="2">Ras family GTPase</fullName>
    </recommendedName>
</protein>
<evidence type="ECO:0008006" key="2">
    <source>
        <dbReference type="Google" id="ProtNLM"/>
    </source>
</evidence>
<proteinExistence type="predicted"/>
<name>A0A481ZA15_9VIRU</name>
<organism evidence="1">
    <name type="scientific">Pithovirus LCPAC401</name>
    <dbReference type="NCBI Taxonomy" id="2506595"/>
    <lineage>
        <taxon>Viruses</taxon>
        <taxon>Pithoviruses</taxon>
    </lineage>
</organism>
<dbReference type="EMBL" id="MK500581">
    <property type="protein sequence ID" value="QBK92748.1"/>
    <property type="molecule type" value="Genomic_DNA"/>
</dbReference>
<sequence>MELTFKVCLVGPAKSGMKEIINNEIYSSTSGVSIYSIRKRDHIINLWDIGSVFTP</sequence>
<reference evidence="1" key="1">
    <citation type="journal article" date="2019" name="MBio">
        <title>Virus Genomes from Deep Sea Sediments Expand the Ocean Megavirome and Support Independent Origins of Viral Gigantism.</title>
        <authorList>
            <person name="Backstrom D."/>
            <person name="Yutin N."/>
            <person name="Jorgensen S.L."/>
            <person name="Dharamshi J."/>
            <person name="Homa F."/>
            <person name="Zaremba-Niedwiedzka K."/>
            <person name="Spang A."/>
            <person name="Wolf Y.I."/>
            <person name="Koonin E.V."/>
            <person name="Ettema T.J."/>
        </authorList>
    </citation>
    <scope>NUCLEOTIDE SEQUENCE</scope>
</reference>
<gene>
    <name evidence="1" type="ORF">LCPAC401_03860</name>
</gene>
<accession>A0A481ZA15</accession>
<evidence type="ECO:0000313" key="1">
    <source>
        <dbReference type="EMBL" id="QBK92748.1"/>
    </source>
</evidence>